<name>A0A3M6THY2_POCDA</name>
<reference evidence="1 2" key="1">
    <citation type="journal article" date="2018" name="Sci. Rep.">
        <title>Comparative analysis of the Pocillopora damicornis genome highlights role of immune system in coral evolution.</title>
        <authorList>
            <person name="Cunning R."/>
            <person name="Bay R.A."/>
            <person name="Gillette P."/>
            <person name="Baker A.C."/>
            <person name="Traylor-Knowles N."/>
        </authorList>
    </citation>
    <scope>NUCLEOTIDE SEQUENCE [LARGE SCALE GENOMIC DNA]</scope>
    <source>
        <strain evidence="1">RSMAS</strain>
        <tissue evidence="1">Whole animal</tissue>
    </source>
</reference>
<dbReference type="PANTHER" id="PTHR47148">
    <property type="entry name" value="CYTOCHROME C OXIDASE ASSEMBLY FACTOR 1 HOMOLOG"/>
    <property type="match status" value="1"/>
</dbReference>
<dbReference type="Pfam" id="PF08695">
    <property type="entry name" value="Coa1"/>
    <property type="match status" value="1"/>
</dbReference>
<sequence length="140" mass="16046">MYRVPRSQLLNTMFKANFLKKAAISGAVLSIAGAAFFHHKIQANIASQHYYKASVQLLRDHQLASNTLGEPLRFTYMNLSRKDIMINRDIAQVVIPVRGSKAKGNLYSFATRTEDNQWLLERVELDVNQGQQRIKIWPEN</sequence>
<dbReference type="OrthoDB" id="10037790at2759"/>
<proteinExistence type="predicted"/>
<dbReference type="EMBL" id="RCHS01003537">
    <property type="protein sequence ID" value="RMX41005.1"/>
    <property type="molecule type" value="Genomic_DNA"/>
</dbReference>
<dbReference type="STRING" id="46731.A0A3M6THY2"/>
<evidence type="ECO:0000313" key="1">
    <source>
        <dbReference type="EMBL" id="RMX41005.1"/>
    </source>
</evidence>
<accession>A0A3M6THY2</accession>
<dbReference type="AlphaFoldDB" id="A0A3M6THY2"/>
<dbReference type="Proteomes" id="UP000275408">
    <property type="component" value="Unassembled WGS sequence"/>
</dbReference>
<comment type="caution">
    <text evidence="1">The sequence shown here is derived from an EMBL/GenBank/DDBJ whole genome shotgun (WGS) entry which is preliminary data.</text>
</comment>
<dbReference type="GO" id="GO:0033617">
    <property type="term" value="P:mitochondrial respiratory chain complex IV assembly"/>
    <property type="evidence" value="ECO:0007669"/>
    <property type="project" value="TreeGrafter"/>
</dbReference>
<evidence type="ECO:0000313" key="2">
    <source>
        <dbReference type="Proteomes" id="UP000275408"/>
    </source>
</evidence>
<evidence type="ECO:0008006" key="3">
    <source>
        <dbReference type="Google" id="ProtNLM"/>
    </source>
</evidence>
<protein>
    <recommendedName>
        <fullName evidence="3">Cytochrome c oxidase assembly factor 1 homolog</fullName>
    </recommendedName>
</protein>
<gene>
    <name evidence="1" type="ORF">pdam_00011578</name>
</gene>
<keyword evidence="2" id="KW-1185">Reference proteome</keyword>
<dbReference type="GO" id="GO:0032981">
    <property type="term" value="P:mitochondrial respiratory chain complex I assembly"/>
    <property type="evidence" value="ECO:0007669"/>
    <property type="project" value="TreeGrafter"/>
</dbReference>
<organism evidence="1 2">
    <name type="scientific">Pocillopora damicornis</name>
    <name type="common">Cauliflower coral</name>
    <name type="synonym">Millepora damicornis</name>
    <dbReference type="NCBI Taxonomy" id="46731"/>
    <lineage>
        <taxon>Eukaryota</taxon>
        <taxon>Metazoa</taxon>
        <taxon>Cnidaria</taxon>
        <taxon>Anthozoa</taxon>
        <taxon>Hexacorallia</taxon>
        <taxon>Scleractinia</taxon>
        <taxon>Astrocoeniina</taxon>
        <taxon>Pocilloporidae</taxon>
        <taxon>Pocillopora</taxon>
    </lineage>
</organism>
<dbReference type="GO" id="GO:0005743">
    <property type="term" value="C:mitochondrial inner membrane"/>
    <property type="evidence" value="ECO:0007669"/>
    <property type="project" value="TreeGrafter"/>
</dbReference>
<dbReference type="PANTHER" id="PTHR47148:SF1">
    <property type="entry name" value="CYTOCHROME C OXIDASE ASSEMBLY FACTOR 1 HOMOLOG"/>
    <property type="match status" value="1"/>
</dbReference>
<dbReference type="InterPro" id="IPR014807">
    <property type="entry name" value="Coa1"/>
</dbReference>